<reference evidence="6 7" key="1">
    <citation type="submission" date="2020-07" db="EMBL/GenBank/DDBJ databases">
        <title>Sequencing the genomes of 1000 actinobacteria strains.</title>
        <authorList>
            <person name="Klenk H.-P."/>
        </authorList>
    </citation>
    <scope>NUCLEOTIDE SEQUENCE [LARGE SCALE GENOMIC DNA]</scope>
    <source>
        <strain evidence="6 7">DSM 19082</strain>
    </source>
</reference>
<dbReference type="GO" id="GO:0003677">
    <property type="term" value="F:DNA binding"/>
    <property type="evidence" value="ECO:0007669"/>
    <property type="project" value="UniProtKB-KW"/>
</dbReference>
<evidence type="ECO:0000313" key="7">
    <source>
        <dbReference type="Proteomes" id="UP000582231"/>
    </source>
</evidence>
<accession>A0A852RLU0</accession>
<dbReference type="Proteomes" id="UP000582231">
    <property type="component" value="Unassembled WGS sequence"/>
</dbReference>
<dbReference type="InterPro" id="IPR014757">
    <property type="entry name" value="Tscrpt_reg_IclR_C"/>
</dbReference>
<dbReference type="InterPro" id="IPR036388">
    <property type="entry name" value="WH-like_DNA-bd_sf"/>
</dbReference>
<gene>
    <name evidence="6" type="ORF">BJ958_003134</name>
</gene>
<dbReference type="InterPro" id="IPR050707">
    <property type="entry name" value="HTH_MetabolicPath_Reg"/>
</dbReference>
<evidence type="ECO:0000259" key="5">
    <source>
        <dbReference type="PROSITE" id="PS51078"/>
    </source>
</evidence>
<keyword evidence="2 6" id="KW-0238">DNA-binding</keyword>
<dbReference type="PROSITE" id="PS51078">
    <property type="entry name" value="ICLR_ED"/>
    <property type="match status" value="1"/>
</dbReference>
<evidence type="ECO:0000259" key="4">
    <source>
        <dbReference type="PROSITE" id="PS51077"/>
    </source>
</evidence>
<keyword evidence="1" id="KW-0805">Transcription regulation</keyword>
<comment type="caution">
    <text evidence="6">The sequence shown here is derived from an EMBL/GenBank/DDBJ whole genome shotgun (WGS) entry which is preliminary data.</text>
</comment>
<keyword evidence="3" id="KW-0804">Transcription</keyword>
<evidence type="ECO:0000256" key="3">
    <source>
        <dbReference type="ARBA" id="ARBA00023163"/>
    </source>
</evidence>
<dbReference type="Pfam" id="PF09339">
    <property type="entry name" value="HTH_IclR"/>
    <property type="match status" value="1"/>
</dbReference>
<evidence type="ECO:0000313" key="6">
    <source>
        <dbReference type="EMBL" id="NYD31588.1"/>
    </source>
</evidence>
<sequence>MASAAAKKKADGESSDPPVSMVARIALIMRVFDEPGARFRLDDIATRTGLPRSTVHRILDQLLVTGWIQRRPDGYSLSAGASTARHSPSEHPELRSVAAPVLNRLHLDTGLVVHLGVLIGTDVLVLDRIAGRAAAGNAGTASRVGGRVPAHATALGKAILAQLPGEEIDTLFRPGLPKRSPRTIDDLPTLHQELGRIRARRGLAYENQELVLGTSALGAAIRADGLLAAISVGGAVPLEKLERLGPLMLRAAAHVTQRLSGQDEAVEPVRPTSDGVLGRMLRTLPADGWV</sequence>
<dbReference type="SMART" id="SM00346">
    <property type="entry name" value="HTH_ICLR"/>
    <property type="match status" value="1"/>
</dbReference>
<dbReference type="RefSeq" id="WP_218865782.1">
    <property type="nucleotide sequence ID" value="NZ_BAABEF010000001.1"/>
</dbReference>
<evidence type="ECO:0000256" key="1">
    <source>
        <dbReference type="ARBA" id="ARBA00023015"/>
    </source>
</evidence>
<organism evidence="6 7">
    <name type="scientific">Nocardioides kongjuensis</name>
    <dbReference type="NCBI Taxonomy" id="349522"/>
    <lineage>
        <taxon>Bacteria</taxon>
        <taxon>Bacillati</taxon>
        <taxon>Actinomycetota</taxon>
        <taxon>Actinomycetes</taxon>
        <taxon>Propionibacteriales</taxon>
        <taxon>Nocardioidaceae</taxon>
        <taxon>Nocardioides</taxon>
    </lineage>
</organism>
<dbReference type="PROSITE" id="PS51077">
    <property type="entry name" value="HTH_ICLR"/>
    <property type="match status" value="1"/>
</dbReference>
<dbReference type="SUPFAM" id="SSF55781">
    <property type="entry name" value="GAF domain-like"/>
    <property type="match status" value="1"/>
</dbReference>
<protein>
    <submittedName>
        <fullName evidence="6">DNA-binding IclR family transcriptional regulator</fullName>
    </submittedName>
</protein>
<dbReference type="Gene3D" id="1.10.10.10">
    <property type="entry name" value="Winged helix-like DNA-binding domain superfamily/Winged helix DNA-binding domain"/>
    <property type="match status" value="1"/>
</dbReference>
<dbReference type="PANTHER" id="PTHR30136:SF24">
    <property type="entry name" value="HTH-TYPE TRANSCRIPTIONAL REPRESSOR ALLR"/>
    <property type="match status" value="1"/>
</dbReference>
<dbReference type="SUPFAM" id="SSF46785">
    <property type="entry name" value="Winged helix' DNA-binding domain"/>
    <property type="match status" value="1"/>
</dbReference>
<proteinExistence type="predicted"/>
<feature type="domain" description="HTH iclR-type" evidence="4">
    <location>
        <begin position="19"/>
        <end position="79"/>
    </location>
</feature>
<dbReference type="InterPro" id="IPR036390">
    <property type="entry name" value="WH_DNA-bd_sf"/>
</dbReference>
<name>A0A852RLU0_9ACTN</name>
<dbReference type="GO" id="GO:0003700">
    <property type="term" value="F:DNA-binding transcription factor activity"/>
    <property type="evidence" value="ECO:0007669"/>
    <property type="project" value="TreeGrafter"/>
</dbReference>
<dbReference type="InterPro" id="IPR029016">
    <property type="entry name" value="GAF-like_dom_sf"/>
</dbReference>
<dbReference type="PANTHER" id="PTHR30136">
    <property type="entry name" value="HELIX-TURN-HELIX TRANSCRIPTIONAL REGULATOR, ICLR FAMILY"/>
    <property type="match status" value="1"/>
</dbReference>
<evidence type="ECO:0000256" key="2">
    <source>
        <dbReference type="ARBA" id="ARBA00023125"/>
    </source>
</evidence>
<keyword evidence="7" id="KW-1185">Reference proteome</keyword>
<dbReference type="AlphaFoldDB" id="A0A852RLU0"/>
<dbReference type="Gene3D" id="3.30.450.40">
    <property type="match status" value="1"/>
</dbReference>
<dbReference type="Pfam" id="PF01614">
    <property type="entry name" value="IclR_C"/>
    <property type="match status" value="1"/>
</dbReference>
<dbReference type="GO" id="GO:0045892">
    <property type="term" value="P:negative regulation of DNA-templated transcription"/>
    <property type="evidence" value="ECO:0007669"/>
    <property type="project" value="TreeGrafter"/>
</dbReference>
<dbReference type="InterPro" id="IPR005471">
    <property type="entry name" value="Tscrpt_reg_IclR_N"/>
</dbReference>
<dbReference type="EMBL" id="JACCBF010000001">
    <property type="protein sequence ID" value="NYD31588.1"/>
    <property type="molecule type" value="Genomic_DNA"/>
</dbReference>
<feature type="domain" description="IclR-ED" evidence="5">
    <location>
        <begin position="75"/>
        <end position="261"/>
    </location>
</feature>